<comment type="subcellular location">
    <subcellularLocation>
        <location evidence="1">Membrane</location>
        <topology evidence="1">Multi-pass membrane protein</topology>
    </subcellularLocation>
</comment>
<feature type="transmembrane region" description="Helical" evidence="6">
    <location>
        <begin position="157"/>
        <end position="189"/>
    </location>
</feature>
<evidence type="ECO:0000256" key="1">
    <source>
        <dbReference type="ARBA" id="ARBA00004141"/>
    </source>
</evidence>
<dbReference type="GO" id="GO:0005384">
    <property type="term" value="F:manganese ion transmembrane transporter activity"/>
    <property type="evidence" value="ECO:0007669"/>
    <property type="project" value="TreeGrafter"/>
</dbReference>
<dbReference type="AlphaFoldDB" id="A0A397B997"/>
<dbReference type="NCBIfam" id="TIGR01197">
    <property type="entry name" value="nramp"/>
    <property type="match status" value="1"/>
</dbReference>
<accession>A0A397B997</accession>
<evidence type="ECO:0008006" key="9">
    <source>
        <dbReference type="Google" id="ProtNLM"/>
    </source>
</evidence>
<dbReference type="NCBIfam" id="NF037982">
    <property type="entry name" value="Nramp_1"/>
    <property type="match status" value="1"/>
</dbReference>
<feature type="transmembrane region" description="Helical" evidence="6">
    <location>
        <begin position="339"/>
        <end position="363"/>
    </location>
</feature>
<feature type="transmembrane region" description="Helical" evidence="6">
    <location>
        <begin position="242"/>
        <end position="265"/>
    </location>
</feature>
<feature type="transmembrane region" description="Helical" evidence="6">
    <location>
        <begin position="286"/>
        <end position="308"/>
    </location>
</feature>
<dbReference type="GO" id="GO:0034755">
    <property type="term" value="P:iron ion transmembrane transport"/>
    <property type="evidence" value="ECO:0007669"/>
    <property type="project" value="TreeGrafter"/>
</dbReference>
<keyword evidence="4 6" id="KW-1133">Transmembrane helix</keyword>
<evidence type="ECO:0000313" key="8">
    <source>
        <dbReference type="Proteomes" id="UP000265427"/>
    </source>
</evidence>
<dbReference type="PANTHER" id="PTHR11706:SF33">
    <property type="entry name" value="NATURAL RESISTANCE-ASSOCIATED MACROPHAGE PROTEIN 2"/>
    <property type="match status" value="1"/>
</dbReference>
<dbReference type="Pfam" id="PF01566">
    <property type="entry name" value="Nramp"/>
    <property type="match status" value="1"/>
</dbReference>
<dbReference type="PRINTS" id="PR00447">
    <property type="entry name" value="NATRESASSCMP"/>
</dbReference>
<evidence type="ECO:0000256" key="5">
    <source>
        <dbReference type="ARBA" id="ARBA00023136"/>
    </source>
</evidence>
<dbReference type="EMBL" id="QUSZ01004097">
    <property type="protein sequence ID" value="RHY15875.1"/>
    <property type="molecule type" value="Genomic_DNA"/>
</dbReference>
<gene>
    <name evidence="7" type="ORF">DYB36_012265</name>
</gene>
<feature type="transmembrane region" description="Helical" evidence="6">
    <location>
        <begin position="92"/>
        <end position="113"/>
    </location>
</feature>
<evidence type="ECO:0000256" key="4">
    <source>
        <dbReference type="ARBA" id="ARBA00022989"/>
    </source>
</evidence>
<name>A0A397B997_APHAT</name>
<feature type="transmembrane region" description="Helical" evidence="6">
    <location>
        <begin position="438"/>
        <end position="460"/>
    </location>
</feature>
<dbReference type="GO" id="GO:0015086">
    <property type="term" value="F:cadmium ion transmembrane transporter activity"/>
    <property type="evidence" value="ECO:0007669"/>
    <property type="project" value="TreeGrafter"/>
</dbReference>
<reference evidence="7 8" key="1">
    <citation type="submission" date="2018-08" db="EMBL/GenBank/DDBJ databases">
        <title>Aphanomyces genome sequencing and annotation.</title>
        <authorList>
            <person name="Minardi D."/>
            <person name="Oidtmann B."/>
            <person name="Van Der Giezen M."/>
            <person name="Studholme D.J."/>
        </authorList>
    </citation>
    <scope>NUCLEOTIDE SEQUENCE [LARGE SCALE GENOMIC DNA]</scope>
    <source>
        <strain evidence="7 8">Kv</strain>
    </source>
</reference>
<keyword evidence="3 6" id="KW-0812">Transmembrane</keyword>
<sequence length="462" mass="49456">MTLWCHSGGDMTQSTAAAAPSEVSPLHSPVNTPDNQDVQYTKVDSTHAIDMPASPPSFVQKVLPALGSAFVASVAYLDPGNFATNIQAGSNYGFTLLWVILLANLMAMLFQTLSAKLGIATGKNLPEVIAEQFHPWVVVVMWLAAEVAAIATDVAEFIGAAIAFKLLFSISLAWGAVITAGMTLVLLYVHQHRIQAFEVVIFILVSVIVVSYIMETALQPSIPWAEVAYNTFVPSFDGKESLVLAVGIVGATVMPHVIYLHSALTQSRFVVSDDGDVIFPPLRYEVVGIVIALGIAGLVNMSMLIMAASTFHTAGYTQVDSIENAYITLEPLLGKASSYVFAIGLLASGISSSAVGTLAGQVIMAGFLNFHVNVWIRRAVTLVPSMMIIFSGADPTQALVFSQVVLSFCIPFALIPLAMFTGREDIMGKWKSAWPMQLLTAALCAFIVGLNVYLVLASVFDW</sequence>
<keyword evidence="5 6" id="KW-0472">Membrane</keyword>
<dbReference type="PANTHER" id="PTHR11706">
    <property type="entry name" value="SOLUTE CARRIER PROTEIN FAMILY 11 MEMBER"/>
    <property type="match status" value="1"/>
</dbReference>
<evidence type="ECO:0000256" key="2">
    <source>
        <dbReference type="ARBA" id="ARBA00022448"/>
    </source>
</evidence>
<keyword evidence="2" id="KW-0813">Transport</keyword>
<evidence type="ECO:0000256" key="6">
    <source>
        <dbReference type="SAM" id="Phobius"/>
    </source>
</evidence>
<dbReference type="InterPro" id="IPR001046">
    <property type="entry name" value="NRAMP_fam"/>
</dbReference>
<feature type="transmembrane region" description="Helical" evidence="6">
    <location>
        <begin position="196"/>
        <end position="214"/>
    </location>
</feature>
<evidence type="ECO:0000256" key="3">
    <source>
        <dbReference type="ARBA" id="ARBA00022692"/>
    </source>
</evidence>
<dbReference type="Proteomes" id="UP000265427">
    <property type="component" value="Unassembled WGS sequence"/>
</dbReference>
<dbReference type="VEuPathDB" id="FungiDB:H257_08715"/>
<protein>
    <recommendedName>
        <fullName evidence="9">Divalent metal cation transporter MntH</fullName>
    </recommendedName>
</protein>
<dbReference type="NCBIfam" id="NF001923">
    <property type="entry name" value="PRK00701.1"/>
    <property type="match status" value="1"/>
</dbReference>
<organism evidence="7 8">
    <name type="scientific">Aphanomyces astaci</name>
    <name type="common">Crayfish plague agent</name>
    <dbReference type="NCBI Taxonomy" id="112090"/>
    <lineage>
        <taxon>Eukaryota</taxon>
        <taxon>Sar</taxon>
        <taxon>Stramenopiles</taxon>
        <taxon>Oomycota</taxon>
        <taxon>Saprolegniomycetes</taxon>
        <taxon>Saprolegniales</taxon>
        <taxon>Verrucalvaceae</taxon>
        <taxon>Aphanomyces</taxon>
    </lineage>
</organism>
<comment type="caution">
    <text evidence="7">The sequence shown here is derived from an EMBL/GenBank/DDBJ whole genome shotgun (WGS) entry which is preliminary data.</text>
</comment>
<dbReference type="GO" id="GO:0005886">
    <property type="term" value="C:plasma membrane"/>
    <property type="evidence" value="ECO:0007669"/>
    <property type="project" value="TreeGrafter"/>
</dbReference>
<feature type="transmembrane region" description="Helical" evidence="6">
    <location>
        <begin position="399"/>
        <end position="418"/>
    </location>
</feature>
<evidence type="ECO:0000313" key="7">
    <source>
        <dbReference type="EMBL" id="RHY15875.1"/>
    </source>
</evidence>
<feature type="transmembrane region" description="Helical" evidence="6">
    <location>
        <begin position="133"/>
        <end position="151"/>
    </location>
</feature>
<feature type="transmembrane region" description="Helical" evidence="6">
    <location>
        <begin position="375"/>
        <end position="393"/>
    </location>
</feature>
<proteinExistence type="predicted"/>